<dbReference type="OMA" id="MWPWCER"/>
<proteinExistence type="evidence at transcript level"/>
<dbReference type="GO" id="GO:0045174">
    <property type="term" value="F:glutathione dehydrogenase (ascorbate) activity"/>
    <property type="evidence" value="ECO:0007669"/>
    <property type="project" value="TreeGrafter"/>
</dbReference>
<evidence type="ECO:0000313" key="7">
    <source>
        <dbReference type="EMBL" id="ERL93288.1"/>
    </source>
</evidence>
<dbReference type="Gene3D" id="3.40.30.10">
    <property type="entry name" value="Glutaredoxin"/>
    <property type="match status" value="1"/>
</dbReference>
<dbReference type="InterPro" id="IPR005442">
    <property type="entry name" value="GST_omega"/>
</dbReference>
<dbReference type="FunFam" id="3.40.30.10:FF:000123">
    <property type="entry name" value="Glutathione transferase o1"/>
    <property type="match status" value="1"/>
</dbReference>
<dbReference type="HOGENOM" id="CLU_011226_9_2_1"/>
<organism evidence="5">
    <name type="scientific">Dendroctonus ponderosae</name>
    <name type="common">Mountain pine beetle</name>
    <dbReference type="NCBI Taxonomy" id="77166"/>
    <lineage>
        <taxon>Eukaryota</taxon>
        <taxon>Metazoa</taxon>
        <taxon>Ecdysozoa</taxon>
        <taxon>Arthropoda</taxon>
        <taxon>Hexapoda</taxon>
        <taxon>Insecta</taxon>
        <taxon>Pterygota</taxon>
        <taxon>Neoptera</taxon>
        <taxon>Endopterygota</taxon>
        <taxon>Coleoptera</taxon>
        <taxon>Polyphaga</taxon>
        <taxon>Cucujiformia</taxon>
        <taxon>Curculionidae</taxon>
        <taxon>Scolytinae</taxon>
        <taxon>Dendroctonus</taxon>
    </lineage>
</organism>
<gene>
    <name evidence="8" type="primary">109542472</name>
    <name evidence="7" type="ORF">D910_10584</name>
    <name evidence="6" type="ORF">YQE_10416</name>
</gene>
<dbReference type="SUPFAM" id="SSF47616">
    <property type="entry name" value="GST C-terminal domain-like"/>
    <property type="match status" value="1"/>
</dbReference>
<dbReference type="EMBL" id="BT128643">
    <property type="protein sequence ID" value="AEE63600.1"/>
    <property type="molecule type" value="mRNA"/>
</dbReference>
<dbReference type="PANTHER" id="PTHR43968">
    <property type="match status" value="1"/>
</dbReference>
<dbReference type="PANTHER" id="PTHR43968:SF6">
    <property type="entry name" value="GLUTATHIONE S-TRANSFERASE OMEGA"/>
    <property type="match status" value="1"/>
</dbReference>
<dbReference type="InterPro" id="IPR036282">
    <property type="entry name" value="Glutathione-S-Trfase_C_sf"/>
</dbReference>
<dbReference type="Proteomes" id="UP000019118">
    <property type="component" value="Unassembled WGS sequence"/>
</dbReference>
<dbReference type="FunFam" id="1.20.1050.10:FF:000009">
    <property type="entry name" value="Glutathione S-transferase omega-1"/>
    <property type="match status" value="1"/>
</dbReference>
<dbReference type="PROSITE" id="PS51354">
    <property type="entry name" value="GLUTAREDOXIN_2"/>
    <property type="match status" value="1"/>
</dbReference>
<dbReference type="InterPro" id="IPR036249">
    <property type="entry name" value="Thioredoxin-like_sf"/>
</dbReference>
<evidence type="ECO:0000313" key="5">
    <source>
        <dbReference type="EMBL" id="AEE63600.1"/>
    </source>
</evidence>
<dbReference type="EMBL" id="KB632352">
    <property type="protein sequence ID" value="ERL93288.1"/>
    <property type="molecule type" value="Genomic_DNA"/>
</dbReference>
<dbReference type="SFLD" id="SFLDG00358">
    <property type="entry name" value="Main_(cytGST)"/>
    <property type="match status" value="1"/>
</dbReference>
<dbReference type="EMBL" id="KB741200">
    <property type="protein sequence ID" value="ENN72964.1"/>
    <property type="molecule type" value="Genomic_DNA"/>
</dbReference>
<dbReference type="PRINTS" id="PR01625">
    <property type="entry name" value="GSTRNSFRASEO"/>
</dbReference>
<dbReference type="PROSITE" id="PS50405">
    <property type="entry name" value="GST_CTER"/>
    <property type="match status" value="1"/>
</dbReference>
<evidence type="ECO:0000259" key="4">
    <source>
        <dbReference type="PROSITE" id="PS50405"/>
    </source>
</evidence>
<evidence type="ECO:0000313" key="8">
    <source>
        <dbReference type="EnsemblMetazoa" id="XP_019767273.1"/>
    </source>
</evidence>
<feature type="domain" description="GST C-terminal" evidence="4">
    <location>
        <begin position="98"/>
        <end position="229"/>
    </location>
</feature>
<dbReference type="STRING" id="77166.J3JZG1"/>
<dbReference type="InterPro" id="IPR004045">
    <property type="entry name" value="Glutathione_S-Trfase_N"/>
</dbReference>
<dbReference type="InterPro" id="IPR050983">
    <property type="entry name" value="GST_Omega/HSP26"/>
</dbReference>
<comment type="similarity">
    <text evidence="1">Belongs to the GST superfamily. Omega family.</text>
</comment>
<sequence>MSSKHLAKGSVEPARKEGLLRLYSMQFCPYAQRSRLVLRAKGIPHDIVNINLIQKPEWYFKIHPEGKVPALLDGDKVIVESLDIGDYLDEKYPQTPLYPAEPALKAKDKEIIQKIGPATTVFSKCLFGSEERSAEEWVKALIEALQPLEDELATRGTTVFGGDKPNMIDYALWPWGERAGAIAIKLGAKLSLGDGQIPLLRKWRKAMREDPVAAELYHGPEVFWKVAQFKLKNVEPDYDSVLTS</sequence>
<evidence type="ECO:0000313" key="9">
    <source>
        <dbReference type="Proteomes" id="UP000019118"/>
    </source>
</evidence>
<dbReference type="Pfam" id="PF13410">
    <property type="entry name" value="GST_C_2"/>
    <property type="match status" value="1"/>
</dbReference>
<feature type="domain" description="GST N-terminal" evidence="3">
    <location>
        <begin position="18"/>
        <end position="96"/>
    </location>
</feature>
<dbReference type="OrthoDB" id="4951845at2759"/>
<dbReference type="PROSITE" id="PS50404">
    <property type="entry name" value="GST_NTER"/>
    <property type="match status" value="1"/>
</dbReference>
<dbReference type="GO" id="GO:0004364">
    <property type="term" value="F:glutathione transferase activity"/>
    <property type="evidence" value="ECO:0007669"/>
    <property type="project" value="InterPro"/>
</dbReference>
<dbReference type="KEGG" id="dpa:109542472"/>
<dbReference type="GO" id="GO:0006749">
    <property type="term" value="P:glutathione metabolic process"/>
    <property type="evidence" value="ECO:0007669"/>
    <property type="project" value="TreeGrafter"/>
</dbReference>
<evidence type="ECO:0000313" key="6">
    <source>
        <dbReference type="EMBL" id="ENN72964.1"/>
    </source>
</evidence>
<dbReference type="SFLD" id="SFLDS00019">
    <property type="entry name" value="Glutathione_Transferase_(cytos"/>
    <property type="match status" value="1"/>
</dbReference>
<dbReference type="Pfam" id="PF13417">
    <property type="entry name" value="GST_N_3"/>
    <property type="match status" value="1"/>
</dbReference>
<keyword evidence="9" id="KW-1185">Reference proteome</keyword>
<dbReference type="AlphaFoldDB" id="J3JZG1"/>
<dbReference type="Gene3D" id="1.20.1050.10">
    <property type="match status" value="1"/>
</dbReference>
<dbReference type="EnsemblMetazoa" id="XM_019911714.1">
    <property type="protein sequence ID" value="XP_019767273.1"/>
    <property type="gene ID" value="LOC109542472"/>
</dbReference>
<reference evidence="8" key="3">
    <citation type="submission" date="2024-08" db="UniProtKB">
        <authorList>
            <consortium name="EnsemblMetazoa"/>
        </authorList>
    </citation>
    <scope>IDENTIFICATION</scope>
</reference>
<evidence type="ECO:0000256" key="2">
    <source>
        <dbReference type="ARBA" id="ARBA00023002"/>
    </source>
</evidence>
<protein>
    <recommendedName>
        <fullName evidence="11">Glutathione transferase</fullName>
    </recommendedName>
</protein>
<dbReference type="InterPro" id="IPR040079">
    <property type="entry name" value="Glutathione_S-Trfase"/>
</dbReference>
<keyword evidence="2" id="KW-0560">Oxidoreductase</keyword>
<reference evidence="9 10" key="2">
    <citation type="journal article" date="2013" name="Genome Biol.">
        <title>Draft genome of the mountain pine beetle, Dendroctonus ponderosae Hopkins, a major forest pest.</title>
        <authorList>
            <person name="Keeling C.I."/>
            <person name="Yuen M.M."/>
            <person name="Liao N.Y."/>
            <person name="Docking T.R."/>
            <person name="Chan S.K."/>
            <person name="Taylor G.A."/>
            <person name="Palmquist D.L."/>
            <person name="Jackman S.D."/>
            <person name="Nguyen A."/>
            <person name="Li M."/>
            <person name="Henderson H."/>
            <person name="Janes J.K."/>
            <person name="Zhao Y."/>
            <person name="Pandoh P."/>
            <person name="Moore R."/>
            <person name="Sperling F.A."/>
            <person name="Huber D.P."/>
            <person name="Birol I."/>
            <person name="Jones S.J."/>
            <person name="Bohlmann J."/>
        </authorList>
    </citation>
    <scope>NUCLEOTIDE SEQUENCE</scope>
</reference>
<dbReference type="InterPro" id="IPR010987">
    <property type="entry name" value="Glutathione-S-Trfase_C-like"/>
</dbReference>
<evidence type="ECO:0000313" key="10">
    <source>
        <dbReference type="Proteomes" id="UP000030742"/>
    </source>
</evidence>
<name>J3JZG1_DENPD</name>
<accession>J3JZG1</accession>
<dbReference type="SUPFAM" id="SSF52833">
    <property type="entry name" value="Thioredoxin-like"/>
    <property type="match status" value="1"/>
</dbReference>
<evidence type="ECO:0000256" key="1">
    <source>
        <dbReference type="ARBA" id="ARBA00011067"/>
    </source>
</evidence>
<dbReference type="Proteomes" id="UP000030742">
    <property type="component" value="Unassembled WGS sequence"/>
</dbReference>
<evidence type="ECO:0008006" key="11">
    <source>
        <dbReference type="Google" id="ProtNLM"/>
    </source>
</evidence>
<reference evidence="5" key="1">
    <citation type="journal article" date="2012" name="Insect Biochem. Mol. Biol.">
        <title>Transcriptome and full-length cDNA resources for the mountain pine beetle, Dendroctonus ponderosae Hopkins, a major insect pest of pine forests.</title>
        <authorList>
            <person name="Keeling C.I."/>
            <person name="Henderson H."/>
            <person name="Li M."/>
            <person name="Yuen M."/>
            <person name="Clark E.L."/>
            <person name="Fraser J.D."/>
            <person name="Huber D.P."/>
            <person name="Liao N.Y."/>
            <person name="Roderick Docking T."/>
            <person name="Birol I."/>
            <person name="Chan S.K."/>
            <person name="Taylor G.A."/>
            <person name="Palmquist D."/>
            <person name="Jones S.J."/>
            <person name="Bohlmann J."/>
        </authorList>
    </citation>
    <scope>NUCLEOTIDE SEQUENCE</scope>
    <source>
        <tissue evidence="5">Heads</tissue>
    </source>
</reference>
<dbReference type="GO" id="GO:0005737">
    <property type="term" value="C:cytoplasm"/>
    <property type="evidence" value="ECO:0007669"/>
    <property type="project" value="InterPro"/>
</dbReference>
<evidence type="ECO:0000259" key="3">
    <source>
        <dbReference type="PROSITE" id="PS50404"/>
    </source>
</evidence>